<organism evidence="3 4">
    <name type="scientific">Actinokineospora iranica</name>
    <dbReference type="NCBI Taxonomy" id="1271860"/>
    <lineage>
        <taxon>Bacteria</taxon>
        <taxon>Bacillati</taxon>
        <taxon>Actinomycetota</taxon>
        <taxon>Actinomycetes</taxon>
        <taxon>Pseudonocardiales</taxon>
        <taxon>Pseudonocardiaceae</taxon>
        <taxon>Actinokineospora</taxon>
    </lineage>
</organism>
<evidence type="ECO:0000259" key="2">
    <source>
        <dbReference type="Pfam" id="PF08327"/>
    </source>
</evidence>
<dbReference type="AlphaFoldDB" id="A0A1G6R2X3"/>
<evidence type="ECO:0000313" key="3">
    <source>
        <dbReference type="EMBL" id="SDC98594.1"/>
    </source>
</evidence>
<dbReference type="Gene3D" id="3.30.530.20">
    <property type="match status" value="1"/>
</dbReference>
<reference evidence="4" key="1">
    <citation type="submission" date="2016-10" db="EMBL/GenBank/DDBJ databases">
        <authorList>
            <person name="Varghese N."/>
            <person name="Submissions S."/>
        </authorList>
    </citation>
    <scope>NUCLEOTIDE SEQUENCE [LARGE SCALE GENOMIC DNA]</scope>
    <source>
        <strain evidence="4">IBRC-M 10403</strain>
    </source>
</reference>
<dbReference type="SUPFAM" id="SSF55961">
    <property type="entry name" value="Bet v1-like"/>
    <property type="match status" value="1"/>
</dbReference>
<dbReference type="InterPro" id="IPR013538">
    <property type="entry name" value="ASHA1/2-like_C"/>
</dbReference>
<accession>A0A1G6R2X3</accession>
<dbReference type="OrthoDB" id="3365660at2"/>
<dbReference type="Proteomes" id="UP000199501">
    <property type="component" value="Unassembled WGS sequence"/>
</dbReference>
<proteinExistence type="inferred from homology"/>
<evidence type="ECO:0000256" key="1">
    <source>
        <dbReference type="ARBA" id="ARBA00006817"/>
    </source>
</evidence>
<dbReference type="RefSeq" id="WP_091450513.1">
    <property type="nucleotide sequence ID" value="NZ_FMZZ01000006.1"/>
</dbReference>
<feature type="domain" description="Activator of Hsp90 ATPase homologue 1/2-like C-terminal" evidence="2">
    <location>
        <begin position="13"/>
        <end position="140"/>
    </location>
</feature>
<name>A0A1G6R2X3_9PSEU</name>
<dbReference type="CDD" id="cd07814">
    <property type="entry name" value="SRPBCC_CalC_Aha1-like"/>
    <property type="match status" value="1"/>
</dbReference>
<dbReference type="STRING" id="1271860.SAMN05216174_10696"/>
<sequence length="146" mass="16570">MTEPSLTITRVFDAPPALLYDVWTDPAHLAKWWGPKDFHASSIDLDATEGGKWRHCMVSPDGREHWSHGEFRVLQPPEKLAFTFTWEAEDALATLVTIDFEDQDGKTLMTFRQGPFADESTRDDHRDGWLEAFDDITAHVSSVHSG</sequence>
<protein>
    <submittedName>
        <fullName evidence="3">Uncharacterized conserved protein YndB, AHSA1/START domain</fullName>
    </submittedName>
</protein>
<comment type="similarity">
    <text evidence="1">Belongs to the AHA1 family.</text>
</comment>
<evidence type="ECO:0000313" key="4">
    <source>
        <dbReference type="Proteomes" id="UP000199501"/>
    </source>
</evidence>
<keyword evidence="4" id="KW-1185">Reference proteome</keyword>
<dbReference type="EMBL" id="FMZZ01000006">
    <property type="protein sequence ID" value="SDC98594.1"/>
    <property type="molecule type" value="Genomic_DNA"/>
</dbReference>
<gene>
    <name evidence="3" type="ORF">SAMN05216174_10696</name>
</gene>
<dbReference type="InterPro" id="IPR023393">
    <property type="entry name" value="START-like_dom_sf"/>
</dbReference>
<dbReference type="Pfam" id="PF08327">
    <property type="entry name" value="AHSA1"/>
    <property type="match status" value="1"/>
</dbReference>